<dbReference type="Pfam" id="PF03601">
    <property type="entry name" value="Cons_hypoth698"/>
    <property type="match status" value="1"/>
</dbReference>
<organism evidence="8 9">
    <name type="scientific">Spirosoma flavum</name>
    <dbReference type="NCBI Taxonomy" id="2048557"/>
    <lineage>
        <taxon>Bacteria</taxon>
        <taxon>Pseudomonadati</taxon>
        <taxon>Bacteroidota</taxon>
        <taxon>Cytophagia</taxon>
        <taxon>Cytophagales</taxon>
        <taxon>Cytophagaceae</taxon>
        <taxon>Spirosoma</taxon>
    </lineage>
</organism>
<sequence>MWSGSFTAATTVKLARVLSIIPATLGIAALSRMRNRKVSILYFAVLFIVAIIAHTYLLTIEPVAVALVHIAHIGLILTLFLIGSGLF</sequence>
<dbReference type="Proteomes" id="UP001597512">
    <property type="component" value="Unassembled WGS sequence"/>
</dbReference>
<evidence type="ECO:0000256" key="4">
    <source>
        <dbReference type="ARBA" id="ARBA00022692"/>
    </source>
</evidence>
<evidence type="ECO:0000313" key="9">
    <source>
        <dbReference type="Proteomes" id="UP001597512"/>
    </source>
</evidence>
<evidence type="ECO:0000256" key="1">
    <source>
        <dbReference type="ARBA" id="ARBA00004651"/>
    </source>
</evidence>
<dbReference type="InterPro" id="IPR018383">
    <property type="entry name" value="UPF0324_pro"/>
</dbReference>
<evidence type="ECO:0000256" key="7">
    <source>
        <dbReference type="SAM" id="Phobius"/>
    </source>
</evidence>
<keyword evidence="5 7" id="KW-1133">Transmembrane helix</keyword>
<keyword evidence="6 7" id="KW-0472">Membrane</keyword>
<reference evidence="9" key="1">
    <citation type="journal article" date="2019" name="Int. J. Syst. Evol. Microbiol.">
        <title>The Global Catalogue of Microorganisms (GCM) 10K type strain sequencing project: providing services to taxonomists for standard genome sequencing and annotation.</title>
        <authorList>
            <consortium name="The Broad Institute Genomics Platform"/>
            <consortium name="The Broad Institute Genome Sequencing Center for Infectious Disease"/>
            <person name="Wu L."/>
            <person name="Ma J."/>
        </authorList>
    </citation>
    <scope>NUCLEOTIDE SEQUENCE [LARGE SCALE GENOMIC DNA]</scope>
    <source>
        <strain evidence="9">KCTC 52490</strain>
    </source>
</reference>
<evidence type="ECO:0000256" key="2">
    <source>
        <dbReference type="ARBA" id="ARBA00007977"/>
    </source>
</evidence>
<comment type="caution">
    <text evidence="8">The sequence shown here is derived from an EMBL/GenBank/DDBJ whole genome shotgun (WGS) entry which is preliminary data.</text>
</comment>
<comment type="subcellular location">
    <subcellularLocation>
        <location evidence="1">Cell membrane</location>
        <topology evidence="1">Multi-pass membrane protein</topology>
    </subcellularLocation>
</comment>
<dbReference type="RefSeq" id="WP_381500859.1">
    <property type="nucleotide sequence ID" value="NZ_JBHUOM010000002.1"/>
</dbReference>
<feature type="transmembrane region" description="Helical" evidence="7">
    <location>
        <begin position="40"/>
        <end position="57"/>
    </location>
</feature>
<proteinExistence type="inferred from homology"/>
<evidence type="ECO:0000256" key="3">
    <source>
        <dbReference type="ARBA" id="ARBA00022475"/>
    </source>
</evidence>
<keyword evidence="4 7" id="KW-0812">Transmembrane</keyword>
<comment type="similarity">
    <text evidence="2">Belongs to the UPF0324 family.</text>
</comment>
<gene>
    <name evidence="8" type="ORF">ACFS25_10570</name>
</gene>
<keyword evidence="9" id="KW-1185">Reference proteome</keyword>
<name>A0ABW6AHW1_9BACT</name>
<dbReference type="EMBL" id="JBHUOM010000002">
    <property type="protein sequence ID" value="MFD2934228.1"/>
    <property type="molecule type" value="Genomic_DNA"/>
</dbReference>
<evidence type="ECO:0000313" key="8">
    <source>
        <dbReference type="EMBL" id="MFD2934228.1"/>
    </source>
</evidence>
<evidence type="ECO:0000256" key="6">
    <source>
        <dbReference type="ARBA" id="ARBA00023136"/>
    </source>
</evidence>
<accession>A0ABW6AHW1</accession>
<evidence type="ECO:0000256" key="5">
    <source>
        <dbReference type="ARBA" id="ARBA00022989"/>
    </source>
</evidence>
<feature type="transmembrane region" description="Helical" evidence="7">
    <location>
        <begin position="63"/>
        <end position="82"/>
    </location>
</feature>
<protein>
    <submittedName>
        <fullName evidence="8">Sulfate exporter family transporter</fullName>
    </submittedName>
</protein>
<keyword evidence="3" id="KW-1003">Cell membrane</keyword>